<gene>
    <name evidence="1" type="ORF">ACCAA_760013</name>
</gene>
<dbReference type="EMBL" id="FLQX01000156">
    <property type="protein sequence ID" value="SBT09713.1"/>
    <property type="molecule type" value="Genomic_DNA"/>
</dbReference>
<dbReference type="SUPFAM" id="SSF81606">
    <property type="entry name" value="PP2C-like"/>
    <property type="match status" value="1"/>
</dbReference>
<sequence length="136" mass="14952">MASGAAICGPGRNCSLTNDHSMVADLVAVGVLKRDDARTHPDKNEVLRAIGMAVGFAPEMTLPIDFRRPRAPVLGRTLGDALRSGDCRGDGRLWLDAPDRDTVGRPRKPFRRARQHFRGGVRAPWAEHKVMGFARR</sequence>
<accession>A0A1A8Y070</accession>
<reference evidence="1 2" key="1">
    <citation type="submission" date="2016-06" db="EMBL/GenBank/DDBJ databases">
        <authorList>
            <person name="Kjaerup R.B."/>
            <person name="Dalgaard T.S."/>
            <person name="Juul-Madsen H.R."/>
        </authorList>
    </citation>
    <scope>NUCLEOTIDE SEQUENCE [LARGE SCALE GENOMIC DNA]</scope>
    <source>
        <strain evidence="1">3</strain>
    </source>
</reference>
<proteinExistence type="predicted"/>
<protein>
    <submittedName>
        <fullName evidence="1">Uncharacterized protein</fullName>
    </submittedName>
</protein>
<name>A0A1A8Y070_9PROT</name>
<organism evidence="1 2">
    <name type="scientific">Candidatus Accumulibacter aalborgensis</name>
    <dbReference type="NCBI Taxonomy" id="1860102"/>
    <lineage>
        <taxon>Bacteria</taxon>
        <taxon>Pseudomonadati</taxon>
        <taxon>Pseudomonadota</taxon>
        <taxon>Betaproteobacteria</taxon>
        <taxon>Candidatus Accumulibacter</taxon>
    </lineage>
</organism>
<dbReference type="InterPro" id="IPR036457">
    <property type="entry name" value="PPM-type-like_dom_sf"/>
</dbReference>
<dbReference type="AlphaFoldDB" id="A0A1A8Y070"/>
<keyword evidence="2" id="KW-1185">Reference proteome</keyword>
<dbReference type="STRING" id="1860102.ACCAA_760013"/>
<evidence type="ECO:0000313" key="1">
    <source>
        <dbReference type="EMBL" id="SBT09713.1"/>
    </source>
</evidence>
<dbReference type="Gene3D" id="3.60.40.10">
    <property type="entry name" value="PPM-type phosphatase domain"/>
    <property type="match status" value="1"/>
</dbReference>
<evidence type="ECO:0000313" key="2">
    <source>
        <dbReference type="Proteomes" id="UP000199169"/>
    </source>
</evidence>
<dbReference type="Proteomes" id="UP000199169">
    <property type="component" value="Unassembled WGS sequence"/>
</dbReference>